<feature type="domain" description="Conserved virulence factor B-like winged helix" evidence="2">
    <location>
        <begin position="1832"/>
        <end position="1889"/>
    </location>
</feature>
<keyword evidence="4" id="KW-1185">Reference proteome</keyword>
<gene>
    <name evidence="3" type="ORF">PSNMU_V1.4_AUG-EV-PASAV3_0100300</name>
</gene>
<dbReference type="InterPro" id="IPR040764">
    <property type="entry name" value="CvfB_WH"/>
</dbReference>
<dbReference type="EMBL" id="CAACVS010000508">
    <property type="protein sequence ID" value="VEU43031.1"/>
    <property type="molecule type" value="Genomic_DNA"/>
</dbReference>
<dbReference type="InterPro" id="IPR043502">
    <property type="entry name" value="DNA/RNA_pol_sf"/>
</dbReference>
<dbReference type="GO" id="GO:0015074">
    <property type="term" value="P:DNA integration"/>
    <property type="evidence" value="ECO:0007669"/>
    <property type="project" value="InterPro"/>
</dbReference>
<protein>
    <recommendedName>
        <fullName evidence="2">Conserved virulence factor B-like winged helix domain-containing protein</fullName>
    </recommendedName>
</protein>
<dbReference type="Gene3D" id="1.10.10.10">
    <property type="entry name" value="Winged helix-like DNA-binding domain superfamily/Winged helix DNA-binding domain"/>
    <property type="match status" value="1"/>
</dbReference>
<proteinExistence type="predicted"/>
<dbReference type="OrthoDB" id="42452at2759"/>
<dbReference type="GO" id="GO:0006310">
    <property type="term" value="P:DNA recombination"/>
    <property type="evidence" value="ECO:0007669"/>
    <property type="project" value="InterPro"/>
</dbReference>
<evidence type="ECO:0000313" key="3">
    <source>
        <dbReference type="EMBL" id="VEU43031.1"/>
    </source>
</evidence>
<feature type="compositionally biased region" description="Polar residues" evidence="1">
    <location>
        <begin position="569"/>
        <end position="601"/>
    </location>
</feature>
<dbReference type="InterPro" id="IPR013762">
    <property type="entry name" value="Integrase-like_cat_sf"/>
</dbReference>
<dbReference type="Proteomes" id="UP000291116">
    <property type="component" value="Unassembled WGS sequence"/>
</dbReference>
<evidence type="ECO:0000256" key="1">
    <source>
        <dbReference type="SAM" id="MobiDB-lite"/>
    </source>
</evidence>
<sequence length="1892" mass="208116">IRATDQVPPGASLYARPSPLLTQAVVASMESTAEPSPTCYMDLFQDPAANPFGTDPAIRRSAYARIYQKFASGPGPLPPDVLYTHTLNLFEAEAIGGISIFVNDANGIPRLCVIHGIRKYPGCLLAASPNANKTFGFLDDVVSGRGELVRVTTSMFALTSAIRVLPIAGHCLALEADANLQYVGPHDPGDPNTEEVVCRHTFFLPFELVPLVLGKDQNPREAFCILHPWLQSRGWDAEAKPLVDALRVAGTQARANTPANPRPICETAANEPGPLFRAEAKLTIYMDKKVLHRDLPGLVPIPTHVNPGTAALTAAVSTLTDNQLKMNEANERRRAEETKPASMEDVFGALNVSRLLSLCLVEQDSDLPGIYQGWTSKKKGEKLHALFQSYVDQSARELGLQAPFVPTSILKTFQAFRFYGVDECNVGDGILPMAFAPPGGSPTARKRQMEDAQAALAYDTLVSTEGNSLNLSDALTLGKSQGYVPLDWTEALLQIEGYLPVLATIAGVEHPLVRSYLDGLERLKRTQLALSWLPVVTDVPALKGLKRTAGLTNNTRAAGKGNSPGKGSGRSSRNEPTSTAGTPQQQVENNQQDPRLANTSGELGARIKSWKISKAISTMKEKGKGPCQRADGKEMCHSWRAKGFCYDGCKLGYDHSPLADEDQDRFWDWCQEAYGSQETECLVAKLPEGVAEPHIPPATARATTYPPDRLDQHVAKAVEAFLKAPTWGDFVRSVRGRGDLHPDVDRLPHPAAGLLKRFQLEGTPARMKGPPWGPGRIAAALARGPHKSSHNGIEFLCEEYADMMDKQQWTVLPAKLVANIPGLQLSPLGLVPQRGCRDRMISDYSYFSMNNDTVPIAPEEAMQFGRALKRLLQRIHRANNHFGPVYMAKVDLSDGFYRLWVKPEDTISLAVLFPARAGEEPLIGIPLTNPMGWCSSPPNFSACTETIADLANGVLREPGGIQRMRKLPHRLDELSESVGELPLVTLATTDDLPQKEATAPFKQPLQYWDVYVDDFCGLVQGNVWTRRAVKRALFHSLDQVFRPLDSKDTPYRQEPASIKKLKKGDATWATSKVILGWLLNTQNKTISLPQLRIERLQHILRSISPHQKYARVADWHKLLGELRSMAIALPGSVGLFSLLQEALRHQEQGRSRLRLTGALHSFLADFRWLAEDLASRPTRIAELVPDVWPATIGACDAAGSGMGGVHFIPLPSGDIQPIYWRKQFPPWIRQELVSFSNPKELALEGMPVTEAAVFESDLSTIQKEMRSSVTEGYAKKKDAHWACWVDFCVSQGLDPLLTLSNDPVPYLQVFGARYQDGRISPSKKRARARTVSDALRSVGQKITRMGALDPRLNRFGNLDYRFAAQLRAYRNRESPLSRVKPIPITVIIHTLNFAYRQRPTAERKAVANMMCIAFFFCLRLGEYTGTTSDDQAFTLQDLAFFIGARRLHSATASDAEISAATSIQLTFTTQKNGVKGDVIAHSRSGDPLCCPVTASIRQFLLHRNASNHGYDGRLPLASYYNQHHTNVRVTAAMVTTTMRWHAAILQHATGICPKSLSARSLRAGGAMALLQGCCDSNVIKLLARWHSDAMMRYLHQQSVPLFRSLTKLMFNNGAYSFLPDESVPSATMVKSFSFFRIFASSAAISSMLSITRPVVAWTVRQNCRVALSSLASATGRLTRRKLSLETLSTLHGSSLLPGKSLRFDCLENVRRSTAKRFMVSNELGTEVSFRPGDKVQVEVVNFGPLGASVEVIGLGHGDDVPLLPVDAPEAYGYGLIMQREISFFRSARNNVDVVRGEILPAYVQKVRAEDGKLDISLRSYGGKAKSADAGTKILERLKEVGGRLEIGEKSSPQEINDEFPGISKSVFKKALGGLYKKGLVKPGPKLIKLMEK</sequence>
<name>A0A448ZLW9_9STRA</name>
<evidence type="ECO:0000313" key="4">
    <source>
        <dbReference type="Proteomes" id="UP000291116"/>
    </source>
</evidence>
<dbReference type="InterPro" id="IPR036388">
    <property type="entry name" value="WH-like_DNA-bd_sf"/>
</dbReference>
<organism evidence="3 4">
    <name type="scientific">Pseudo-nitzschia multistriata</name>
    <dbReference type="NCBI Taxonomy" id="183589"/>
    <lineage>
        <taxon>Eukaryota</taxon>
        <taxon>Sar</taxon>
        <taxon>Stramenopiles</taxon>
        <taxon>Ochrophyta</taxon>
        <taxon>Bacillariophyta</taxon>
        <taxon>Bacillariophyceae</taxon>
        <taxon>Bacillariophycidae</taxon>
        <taxon>Bacillariales</taxon>
        <taxon>Bacillariaceae</taxon>
        <taxon>Pseudo-nitzschia</taxon>
    </lineage>
</organism>
<evidence type="ECO:0000259" key="2">
    <source>
        <dbReference type="Pfam" id="PF17783"/>
    </source>
</evidence>
<dbReference type="SUPFAM" id="SSF56672">
    <property type="entry name" value="DNA/RNA polymerases"/>
    <property type="match status" value="1"/>
</dbReference>
<reference evidence="3 4" key="1">
    <citation type="submission" date="2019-01" db="EMBL/GenBank/DDBJ databases">
        <authorList>
            <person name="Ferrante I. M."/>
        </authorList>
    </citation>
    <scope>NUCLEOTIDE SEQUENCE [LARGE SCALE GENOMIC DNA]</scope>
    <source>
        <strain evidence="3 4">B856</strain>
    </source>
</reference>
<dbReference type="Pfam" id="PF17783">
    <property type="entry name" value="WHD_CvfB"/>
    <property type="match status" value="1"/>
</dbReference>
<dbReference type="PANTHER" id="PTHR37296">
    <property type="entry name" value="CONSERVED VIRULENCE FACTOR B"/>
    <property type="match status" value="1"/>
</dbReference>
<dbReference type="GO" id="GO:0003677">
    <property type="term" value="F:DNA binding"/>
    <property type="evidence" value="ECO:0007669"/>
    <property type="project" value="InterPro"/>
</dbReference>
<feature type="non-terminal residue" evidence="3">
    <location>
        <position position="1"/>
    </location>
</feature>
<accession>A0A448ZLW9</accession>
<feature type="region of interest" description="Disordered" evidence="1">
    <location>
        <begin position="550"/>
        <end position="601"/>
    </location>
</feature>
<dbReference type="Gene3D" id="1.10.443.10">
    <property type="entry name" value="Intergrase catalytic core"/>
    <property type="match status" value="1"/>
</dbReference>
<dbReference type="InterPro" id="IPR014464">
    <property type="entry name" value="CvfB_fam"/>
</dbReference>
<dbReference type="PANTHER" id="PTHR37296:SF1">
    <property type="entry name" value="CONSERVED VIRULENCE FACTOR B"/>
    <property type="match status" value="1"/>
</dbReference>